<protein>
    <recommendedName>
        <fullName evidence="2">Ice-binding protein C-terminal domain-containing protein</fullName>
    </recommendedName>
</protein>
<dbReference type="Pfam" id="PF07589">
    <property type="entry name" value="PEP-CTERM"/>
    <property type="match status" value="1"/>
</dbReference>
<sequence>MKKTTLTYVSMGLVASCLTSSAANFAMTGGNIRIGDNWQNTDDASTGTLPGVGDTAVIAVDGTMNSLFNGDLSGATITQNAGLMTAAGFNWNNAIASSSYTLAGGAITASNNFNIQSTTFNFTGGTFSFNAQLLSNNAAGTFNISGNAVLSSTGATGFDLRLNADNSTFDIASDWTGSFTSAEDATEADWISQLVYGAGIIESGTAAQQNNARLISVGGTDITDANFGDFFVVTPDGSGGSSLTLVPEPSSTALLGLGGLALILRRRK</sequence>
<evidence type="ECO:0000256" key="1">
    <source>
        <dbReference type="SAM" id="SignalP"/>
    </source>
</evidence>
<evidence type="ECO:0000259" key="2">
    <source>
        <dbReference type="Pfam" id="PF07589"/>
    </source>
</evidence>
<dbReference type="KEGG" id="osu:NT6N_30220"/>
<dbReference type="PROSITE" id="PS51257">
    <property type="entry name" value="PROKAR_LIPOPROTEIN"/>
    <property type="match status" value="1"/>
</dbReference>
<proteinExistence type="predicted"/>
<evidence type="ECO:0000313" key="3">
    <source>
        <dbReference type="EMBL" id="BDS07982.1"/>
    </source>
</evidence>
<feature type="signal peptide" evidence="1">
    <location>
        <begin position="1"/>
        <end position="22"/>
    </location>
</feature>
<name>A0AAT9FQ10_9BACT</name>
<feature type="chain" id="PRO_5043759147" description="Ice-binding protein C-terminal domain-containing protein" evidence="1">
    <location>
        <begin position="23"/>
        <end position="268"/>
    </location>
</feature>
<reference evidence="3" key="1">
    <citation type="submission" date="2024-07" db="EMBL/GenBank/DDBJ databases">
        <title>Complete genome sequence of Verrucomicrobiaceae bacterium NT6N.</title>
        <authorList>
            <person name="Huang C."/>
            <person name="Takami H."/>
            <person name="Hamasaki K."/>
        </authorList>
    </citation>
    <scope>NUCLEOTIDE SEQUENCE</scope>
    <source>
        <strain evidence="3">NT6N</strain>
    </source>
</reference>
<dbReference type="NCBIfam" id="TIGR02595">
    <property type="entry name" value="PEP_CTERM"/>
    <property type="match status" value="1"/>
</dbReference>
<organism evidence="3">
    <name type="scientific">Oceaniferula spumae</name>
    <dbReference type="NCBI Taxonomy" id="2979115"/>
    <lineage>
        <taxon>Bacteria</taxon>
        <taxon>Pseudomonadati</taxon>
        <taxon>Verrucomicrobiota</taxon>
        <taxon>Verrucomicrobiia</taxon>
        <taxon>Verrucomicrobiales</taxon>
        <taxon>Verrucomicrobiaceae</taxon>
        <taxon>Oceaniferula</taxon>
    </lineage>
</organism>
<dbReference type="EMBL" id="AP026866">
    <property type="protein sequence ID" value="BDS07982.1"/>
    <property type="molecule type" value="Genomic_DNA"/>
</dbReference>
<accession>A0AAT9FQ10</accession>
<dbReference type="InterPro" id="IPR013424">
    <property type="entry name" value="Ice-binding_C"/>
</dbReference>
<feature type="domain" description="Ice-binding protein C-terminal" evidence="2">
    <location>
        <begin position="246"/>
        <end position="267"/>
    </location>
</feature>
<dbReference type="AlphaFoldDB" id="A0AAT9FQ10"/>
<gene>
    <name evidence="3" type="ORF">NT6N_30220</name>
</gene>
<keyword evidence="1" id="KW-0732">Signal</keyword>